<evidence type="ECO:0000256" key="10">
    <source>
        <dbReference type="NCBIfam" id="TIGR01397"/>
    </source>
</evidence>
<evidence type="ECO:0000256" key="4">
    <source>
        <dbReference type="ARBA" id="ARBA00021898"/>
    </source>
</evidence>
<accession>A0A2A7MKK1</accession>
<dbReference type="Gene3D" id="2.30.330.10">
    <property type="entry name" value="SpoA-like"/>
    <property type="match status" value="1"/>
</dbReference>
<dbReference type="SUPFAM" id="SSF103039">
    <property type="entry name" value="CheC-like"/>
    <property type="match status" value="1"/>
</dbReference>
<keyword evidence="12" id="KW-0282">Flagellum</keyword>
<dbReference type="Proteomes" id="UP000220840">
    <property type="component" value="Unassembled WGS sequence"/>
</dbReference>
<dbReference type="Gene3D" id="3.40.1550.10">
    <property type="entry name" value="CheC-like"/>
    <property type="match status" value="1"/>
</dbReference>
<evidence type="ECO:0000259" key="11">
    <source>
        <dbReference type="Pfam" id="PF01052"/>
    </source>
</evidence>
<dbReference type="InterPro" id="IPR001689">
    <property type="entry name" value="Flag_FliM"/>
</dbReference>
<dbReference type="EMBL" id="PDCJ01000001">
    <property type="protein sequence ID" value="PEG32235.1"/>
    <property type="molecule type" value="Genomic_DNA"/>
</dbReference>
<dbReference type="Pfam" id="PF02154">
    <property type="entry name" value="FliM"/>
    <property type="match status" value="1"/>
</dbReference>
<dbReference type="STRING" id="137838.GCA_001458595_03736"/>
<dbReference type="GeneID" id="68878716"/>
<dbReference type="AlphaFoldDB" id="A0A2A7MKK1"/>
<dbReference type="Pfam" id="PF01052">
    <property type="entry name" value="FliMN_C"/>
    <property type="match status" value="1"/>
</dbReference>
<evidence type="ECO:0000256" key="1">
    <source>
        <dbReference type="ARBA" id="ARBA00004117"/>
    </source>
</evidence>
<dbReference type="NCBIfam" id="TIGR01397">
    <property type="entry name" value="fliM_switch"/>
    <property type="match status" value="1"/>
</dbReference>
<keyword evidence="9" id="KW-0975">Bacterial flagellum</keyword>
<dbReference type="CDD" id="cd17908">
    <property type="entry name" value="FliM"/>
    <property type="match status" value="1"/>
</dbReference>
<comment type="caution">
    <text evidence="12">The sequence shown here is derived from an EMBL/GenBank/DDBJ whole genome shotgun (WGS) entry which is preliminary data.</text>
</comment>
<evidence type="ECO:0000256" key="9">
    <source>
        <dbReference type="ARBA" id="ARBA00023143"/>
    </source>
</evidence>
<keyword evidence="6" id="KW-0145">Chemotaxis</keyword>
<evidence type="ECO:0000256" key="5">
    <source>
        <dbReference type="ARBA" id="ARBA00022475"/>
    </source>
</evidence>
<protein>
    <recommendedName>
        <fullName evidence="4 10">Flagellar motor switch protein FliM</fullName>
    </recommendedName>
</protein>
<dbReference type="PANTHER" id="PTHR30034">
    <property type="entry name" value="FLAGELLAR MOTOR SWITCH PROTEIN FLIM"/>
    <property type="match status" value="1"/>
</dbReference>
<dbReference type="PANTHER" id="PTHR30034:SF6">
    <property type="entry name" value="YOP PROTEINS TRANSLOCATION PROTEIN Q"/>
    <property type="match status" value="1"/>
</dbReference>
<keyword evidence="12" id="KW-0969">Cilium</keyword>
<dbReference type="PRINTS" id="PR00955">
    <property type="entry name" value="FLGMOTORFLIM"/>
</dbReference>
<dbReference type="InterPro" id="IPR036429">
    <property type="entry name" value="SpoA-like_sf"/>
</dbReference>
<evidence type="ECO:0000256" key="6">
    <source>
        <dbReference type="ARBA" id="ARBA00022500"/>
    </source>
</evidence>
<comment type="similarity">
    <text evidence="3">Belongs to the FliM family.</text>
</comment>
<evidence type="ECO:0000256" key="8">
    <source>
        <dbReference type="ARBA" id="ARBA00023136"/>
    </source>
</evidence>
<dbReference type="PIRSF" id="PIRSF002888">
    <property type="entry name" value="FliM"/>
    <property type="match status" value="1"/>
</dbReference>
<dbReference type="InterPro" id="IPR028976">
    <property type="entry name" value="CheC-like_sf"/>
</dbReference>
<dbReference type="RefSeq" id="WP_058296381.1">
    <property type="nucleotide sequence ID" value="NZ_CAKJVD010000009.1"/>
</dbReference>
<keyword evidence="13" id="KW-1185">Reference proteome</keyword>
<dbReference type="GO" id="GO:0071978">
    <property type="term" value="P:bacterial-type flagellum-dependent swarming motility"/>
    <property type="evidence" value="ECO:0007669"/>
    <property type="project" value="TreeGrafter"/>
</dbReference>
<name>A0A2A7MKK1_9CLOT</name>
<evidence type="ECO:0000256" key="7">
    <source>
        <dbReference type="ARBA" id="ARBA00022779"/>
    </source>
</evidence>
<dbReference type="OrthoDB" id="9806941at2"/>
<dbReference type="GO" id="GO:0005886">
    <property type="term" value="C:plasma membrane"/>
    <property type="evidence" value="ECO:0007669"/>
    <property type="project" value="UniProtKB-SubCell"/>
</dbReference>
<keyword evidence="5" id="KW-1003">Cell membrane</keyword>
<keyword evidence="7" id="KW-0283">Flagellar rotation</keyword>
<gene>
    <name evidence="12" type="ORF">CQ394_11235</name>
</gene>
<keyword evidence="12" id="KW-0966">Cell projection</keyword>
<reference evidence="12 13" key="1">
    <citation type="submission" date="2017-10" db="EMBL/GenBank/DDBJ databases">
        <title>Effective Description of Clostridium neonatale sp. nov. linked to necrotizing enterocolitis in neonates and a clarification of species assignable to the genus Clostridium (Prazmowski 1880) emend. Lawson and Rainey 2016.</title>
        <authorList>
            <person name="Bernard K."/>
            <person name="Burdz T."/>
            <person name="Wiebe D."/>
            <person name="Balcewich B."/>
            <person name="Alfa M."/>
            <person name="Bernier A.-M."/>
        </authorList>
    </citation>
    <scope>NUCLEOTIDE SEQUENCE [LARGE SCALE GENOMIC DNA]</scope>
    <source>
        <strain evidence="12 13">LCDC99A005</strain>
    </source>
</reference>
<sequence>MADVLSQNEIDALLSALSTGELEAEEVGKDDDKHKVKLYDFKSPQKFSKEHIRTLELIHDNYARIISNYLTGQTRQNVKVKIETVEQITYEEFIHSVQNPTIMTIFKMPPLSGTILFETNPQFSLQVIDILLGGNGTRKTETKEFSDIDKNIMKQITSGMISNLKLAWESVVEVEPEVEGIETNPAINQTMAPNDPVALITFSVEMNKRSTFINMCIPYLSIEKILDKLVVQYAFTNIDENLIAESRVKIEEGINKVDVEIIAELGKTSSLTVDDFLRLNIGDVIKLDNKSSSPIKVYVGDEECYYAKPGVTGKNMGVMILDITDKEVNGYEQ</sequence>
<comment type="subcellular location">
    <subcellularLocation>
        <location evidence="1">Bacterial flagellum basal body</location>
    </subcellularLocation>
    <subcellularLocation>
        <location evidence="2">Cell membrane</location>
        <topology evidence="2">Peripheral membrane protein</topology>
    </subcellularLocation>
</comment>
<evidence type="ECO:0000313" key="12">
    <source>
        <dbReference type="EMBL" id="PEG32235.1"/>
    </source>
</evidence>
<proteinExistence type="inferred from homology"/>
<dbReference type="GO" id="GO:0003774">
    <property type="term" value="F:cytoskeletal motor activity"/>
    <property type="evidence" value="ECO:0007669"/>
    <property type="project" value="InterPro"/>
</dbReference>
<dbReference type="InterPro" id="IPR001543">
    <property type="entry name" value="FliN-like_C"/>
</dbReference>
<dbReference type="GO" id="GO:0009425">
    <property type="term" value="C:bacterial-type flagellum basal body"/>
    <property type="evidence" value="ECO:0007669"/>
    <property type="project" value="UniProtKB-SubCell"/>
</dbReference>
<keyword evidence="8" id="KW-0472">Membrane</keyword>
<feature type="domain" description="Flagellar motor switch protein FliN-like C-terminal" evidence="11">
    <location>
        <begin position="254"/>
        <end position="324"/>
    </location>
</feature>
<evidence type="ECO:0000256" key="3">
    <source>
        <dbReference type="ARBA" id="ARBA00011049"/>
    </source>
</evidence>
<organism evidence="12 13">
    <name type="scientific">Clostridium neonatale</name>
    <dbReference type="NCBI Taxonomy" id="137838"/>
    <lineage>
        <taxon>Bacteria</taxon>
        <taxon>Bacillati</taxon>
        <taxon>Bacillota</taxon>
        <taxon>Clostridia</taxon>
        <taxon>Eubacteriales</taxon>
        <taxon>Clostridiaceae</taxon>
        <taxon>Clostridium</taxon>
    </lineage>
</organism>
<evidence type="ECO:0000313" key="13">
    <source>
        <dbReference type="Proteomes" id="UP000220840"/>
    </source>
</evidence>
<evidence type="ECO:0000256" key="2">
    <source>
        <dbReference type="ARBA" id="ARBA00004202"/>
    </source>
</evidence>
<dbReference type="GO" id="GO:0050918">
    <property type="term" value="P:positive chemotaxis"/>
    <property type="evidence" value="ECO:0007669"/>
    <property type="project" value="TreeGrafter"/>
</dbReference>
<dbReference type="SUPFAM" id="SSF101801">
    <property type="entry name" value="Surface presentation of antigens (SPOA)"/>
    <property type="match status" value="1"/>
</dbReference>